<dbReference type="AlphaFoldDB" id="A0A1V6LWZ6"/>
<dbReference type="Proteomes" id="UP000242219">
    <property type="component" value="Unassembled WGS sequence"/>
</dbReference>
<dbReference type="EMBL" id="MJUW02000120">
    <property type="protein sequence ID" value="OQD44662.1"/>
    <property type="molecule type" value="Genomic_DNA"/>
</dbReference>
<sequence>MAENVEDKLKTLKNTLQTTEGIIESKTKEKNTLKGDIANLEKIVKEINQLSDAYKQGLTVIQKDETEIESYISLKEPMIETAIKDKKEDFDSTIKGFDDSIDTIQKEVDSLREAVENAQKEYEGAKEKRDMSQNEYNSFKAKQKVIENNLKTLKDLKKRIEQEEDDKDTANMYFFLQESKKLLDATKTDILSEKDFKNKLLEEWAKLDADEMSARTKELSVEVAKNKLNEKQKALETARKERNQHILEKLKTI</sequence>
<dbReference type="RefSeq" id="WP_070068150.1">
    <property type="nucleotide sequence ID" value="NZ_MJUW02000120.1"/>
</dbReference>
<feature type="coiled-coil region" evidence="1">
    <location>
        <begin position="101"/>
        <end position="173"/>
    </location>
</feature>
<protein>
    <submittedName>
        <fullName evidence="2">Uncharacterized protein</fullName>
    </submittedName>
</protein>
<evidence type="ECO:0000256" key="1">
    <source>
        <dbReference type="SAM" id="Coils"/>
    </source>
</evidence>
<feature type="coiled-coil region" evidence="1">
    <location>
        <begin position="2"/>
        <end position="50"/>
    </location>
</feature>
<keyword evidence="3" id="KW-1185">Reference proteome</keyword>
<gene>
    <name evidence="2" type="ORF">BIY37_12485</name>
</gene>
<proteinExistence type="predicted"/>
<reference evidence="2 3" key="1">
    <citation type="journal article" date="2016" name="Genome Announc.">
        <title>Draft Genome Sequence of the Anaerobic Ammonium-Oxidizing Bacterium 'Candidatus Brocadia sp. 40'.</title>
        <authorList>
            <person name="Ali M."/>
            <person name="Haroon M.F."/>
            <person name="Narita Y."/>
            <person name="Zhang L."/>
            <person name="Rangel Shaw D."/>
            <person name="Okabe S."/>
            <person name="Saikaly P.E."/>
        </authorList>
    </citation>
    <scope>NUCLEOTIDE SEQUENCE [LARGE SCALE GENOMIC DNA]</scope>
    <source>
        <strain evidence="2 3">40</strain>
    </source>
</reference>
<evidence type="ECO:0000313" key="3">
    <source>
        <dbReference type="Proteomes" id="UP000242219"/>
    </source>
</evidence>
<accession>A0A1V6LWZ6</accession>
<name>A0A1V6LWZ6_9BACT</name>
<organism evidence="2 3">
    <name type="scientific">Candidatus Brocadia sapporoensis</name>
    <dbReference type="NCBI Taxonomy" id="392547"/>
    <lineage>
        <taxon>Bacteria</taxon>
        <taxon>Pseudomonadati</taxon>
        <taxon>Planctomycetota</taxon>
        <taxon>Candidatus Brocadiia</taxon>
        <taxon>Candidatus Brocadiales</taxon>
        <taxon>Candidatus Brocadiaceae</taxon>
        <taxon>Candidatus Brocadia</taxon>
    </lineage>
</organism>
<keyword evidence="1" id="KW-0175">Coiled coil</keyword>
<feature type="coiled-coil region" evidence="1">
    <location>
        <begin position="221"/>
        <end position="248"/>
    </location>
</feature>
<comment type="caution">
    <text evidence="2">The sequence shown here is derived from an EMBL/GenBank/DDBJ whole genome shotgun (WGS) entry which is preliminary data.</text>
</comment>
<evidence type="ECO:0000313" key="2">
    <source>
        <dbReference type="EMBL" id="OQD44662.1"/>
    </source>
</evidence>